<evidence type="ECO:0000259" key="2">
    <source>
        <dbReference type="PROSITE" id="PS51035"/>
    </source>
</evidence>
<reference evidence="3 4" key="1">
    <citation type="journal article" date="2019" name="Sci. Rep.">
        <title>Comparative genomics of chytrid fungi reveal insights into the obligate biotrophic and pathogenic lifestyle of Synchytrium endobioticum.</title>
        <authorList>
            <person name="van de Vossenberg B.T.L.H."/>
            <person name="Warris S."/>
            <person name="Nguyen H.D.T."/>
            <person name="van Gent-Pelzer M.P.E."/>
            <person name="Joly D.L."/>
            <person name="van de Geest H.C."/>
            <person name="Bonants P.J.M."/>
            <person name="Smith D.S."/>
            <person name="Levesque C.A."/>
            <person name="van der Lee T.A.J."/>
        </authorList>
    </citation>
    <scope>NUCLEOTIDE SEQUENCE [LARGE SCALE GENOMIC DNA]</scope>
    <source>
        <strain evidence="3 4">JEL517</strain>
    </source>
</reference>
<feature type="compositionally biased region" description="Low complexity" evidence="1">
    <location>
        <begin position="105"/>
        <end position="121"/>
    </location>
</feature>
<evidence type="ECO:0000313" key="4">
    <source>
        <dbReference type="Proteomes" id="UP000319731"/>
    </source>
</evidence>
<feature type="domain" description="BAG" evidence="2">
    <location>
        <begin position="191"/>
        <end position="237"/>
    </location>
</feature>
<dbReference type="InterPro" id="IPR003103">
    <property type="entry name" value="BAG_domain"/>
</dbReference>
<dbReference type="Gene3D" id="1.20.58.120">
    <property type="entry name" value="BAG domain"/>
    <property type="match status" value="1"/>
</dbReference>
<dbReference type="RefSeq" id="XP_031026710.1">
    <property type="nucleotide sequence ID" value="XM_031167264.1"/>
</dbReference>
<name>A0A507CEP1_9FUNG</name>
<dbReference type="AlphaFoldDB" id="A0A507CEP1"/>
<dbReference type="OrthoDB" id="417450at2759"/>
<protein>
    <recommendedName>
        <fullName evidence="2">BAG domain-containing protein</fullName>
    </recommendedName>
</protein>
<feature type="region of interest" description="Disordered" evidence="1">
    <location>
        <begin position="85"/>
        <end position="130"/>
    </location>
</feature>
<evidence type="ECO:0000256" key="1">
    <source>
        <dbReference type="SAM" id="MobiDB-lite"/>
    </source>
</evidence>
<dbReference type="InterPro" id="IPR029071">
    <property type="entry name" value="Ubiquitin-like_domsf"/>
</dbReference>
<dbReference type="Pfam" id="PF02179">
    <property type="entry name" value="BAG"/>
    <property type="match status" value="1"/>
</dbReference>
<dbReference type="SUPFAM" id="SSF63491">
    <property type="entry name" value="BAG domain"/>
    <property type="match status" value="1"/>
</dbReference>
<dbReference type="EMBL" id="QEAO01000004">
    <property type="protein sequence ID" value="TPX36496.1"/>
    <property type="molecule type" value="Genomic_DNA"/>
</dbReference>
<organism evidence="3 4">
    <name type="scientific">Synchytrium microbalum</name>
    <dbReference type="NCBI Taxonomy" id="1806994"/>
    <lineage>
        <taxon>Eukaryota</taxon>
        <taxon>Fungi</taxon>
        <taxon>Fungi incertae sedis</taxon>
        <taxon>Chytridiomycota</taxon>
        <taxon>Chytridiomycota incertae sedis</taxon>
        <taxon>Chytridiomycetes</taxon>
        <taxon>Synchytriales</taxon>
        <taxon>Synchytriaceae</taxon>
        <taxon>Synchytrium</taxon>
    </lineage>
</organism>
<dbReference type="Gene3D" id="3.10.20.90">
    <property type="entry name" value="Phosphatidylinositol 3-kinase Catalytic Subunit, Chain A, domain 1"/>
    <property type="match status" value="1"/>
</dbReference>
<dbReference type="GeneID" id="42002561"/>
<proteinExistence type="predicted"/>
<dbReference type="InterPro" id="IPR036533">
    <property type="entry name" value="BAG_dom_sf"/>
</dbReference>
<comment type="caution">
    <text evidence="3">The sequence shown here is derived from an EMBL/GenBank/DDBJ whole genome shotgun (WGS) entry which is preliminary data.</text>
</comment>
<dbReference type="GO" id="GO:0051087">
    <property type="term" value="F:protein-folding chaperone binding"/>
    <property type="evidence" value="ECO:0007669"/>
    <property type="project" value="InterPro"/>
</dbReference>
<evidence type="ECO:0000313" key="3">
    <source>
        <dbReference type="EMBL" id="TPX36496.1"/>
    </source>
</evidence>
<dbReference type="PROSITE" id="PS51035">
    <property type="entry name" value="BAG"/>
    <property type="match status" value="1"/>
</dbReference>
<sequence>MSVIVIWKKKQYEVFFKNEFEQFGDSWPKAVTLGALAARLAQSTNVSLSNMKLLQSGVHMKDFNAKLSDYRVRAGTRITMLGETSPQMEQVKPESKIPISKTHATPQSPTTPTTTTTTQSTEATSDDGESSLIDKLNAITTKTKETLLPIIELYSHQAQSFIAAHTAASEDRLHMTSSLPLPTIKHLKDSHARVSELLLQQLLQLDGVISEKDNVRASRREAVKYTNALLDRVDGLKDRVNSLIKDKGLL</sequence>
<dbReference type="SMART" id="SM00264">
    <property type="entry name" value="BAG"/>
    <property type="match status" value="1"/>
</dbReference>
<accession>A0A507CEP1</accession>
<dbReference type="Proteomes" id="UP000319731">
    <property type="component" value="Unassembled WGS sequence"/>
</dbReference>
<gene>
    <name evidence="3" type="ORF">SmJEL517_g01336</name>
</gene>
<keyword evidence="4" id="KW-1185">Reference proteome</keyword>
<dbReference type="SUPFAM" id="SSF54236">
    <property type="entry name" value="Ubiquitin-like"/>
    <property type="match status" value="1"/>
</dbReference>